<sequence length="214" mass="23312">MSGKKASATSTSTAGNTAKKQIGIVLFDQFETLDVFGPVEMWGGMPDYEMVMVSQQGGLVRSSQGIETQTSYSFETAPQFDILMVPGGMGTRSEINNPAMLAFIQKQDQGTQWTVSVCTGAALLAKAGVLKQRRATSNKLAFDFAVAQDGDVLWQKQARWVFDGKYVTSSGVSAGTDMALALVEKLYNREQAESIAHWTEYVWNSDPAIDPFAR</sequence>
<reference evidence="2 3" key="1">
    <citation type="submission" date="2018-05" db="EMBL/GenBank/DDBJ databases">
        <title>Genome Sequence of an Efficient Indole-Degrading Bacterium, Alcaligenes sp.YBY.</title>
        <authorList>
            <person name="Yang B."/>
        </authorList>
    </citation>
    <scope>NUCLEOTIDE SEQUENCE [LARGE SCALE GENOMIC DNA]</scope>
    <source>
        <strain evidence="2 3">YBY</strain>
    </source>
</reference>
<reference evidence="2 3" key="2">
    <citation type="submission" date="2018-05" db="EMBL/GenBank/DDBJ databases">
        <authorList>
            <person name="Lanie J.A."/>
            <person name="Ng W.-L."/>
            <person name="Kazmierczak K.M."/>
            <person name="Andrzejewski T.M."/>
            <person name="Davidsen T.M."/>
            <person name="Wayne K.J."/>
            <person name="Tettelin H."/>
            <person name="Glass J.I."/>
            <person name="Rusch D."/>
            <person name="Podicherti R."/>
            <person name="Tsui H.-C.T."/>
            <person name="Winkler M.E."/>
        </authorList>
    </citation>
    <scope>NUCLEOTIDE SEQUENCE [LARGE SCALE GENOMIC DNA]</scope>
    <source>
        <strain evidence="2 3">YBY</strain>
    </source>
</reference>
<dbReference type="Proteomes" id="UP000245216">
    <property type="component" value="Unassembled WGS sequence"/>
</dbReference>
<evidence type="ECO:0000313" key="3">
    <source>
        <dbReference type="Proteomes" id="UP000245216"/>
    </source>
</evidence>
<dbReference type="RefSeq" id="WP_109089756.1">
    <property type="nucleotide sequence ID" value="NZ_QEXO01000004.1"/>
</dbReference>
<dbReference type="InterPro" id="IPR052158">
    <property type="entry name" value="INH-QAR"/>
</dbReference>
<protein>
    <submittedName>
        <fullName evidence="2">DJ-1/PfpI family protein</fullName>
    </submittedName>
</protein>
<dbReference type="PANTHER" id="PTHR43130:SF15">
    <property type="entry name" value="THIJ_PFPI FAMILY PROTEIN (AFU_ORTHOLOGUE AFUA_5G14240)"/>
    <property type="match status" value="1"/>
</dbReference>
<dbReference type="Pfam" id="PF01965">
    <property type="entry name" value="DJ-1_PfpI"/>
    <property type="match status" value="1"/>
</dbReference>
<dbReference type="Gene3D" id="3.40.50.880">
    <property type="match status" value="1"/>
</dbReference>
<dbReference type="InterPro" id="IPR002818">
    <property type="entry name" value="DJ-1/PfpI"/>
</dbReference>
<dbReference type="PANTHER" id="PTHR43130">
    <property type="entry name" value="ARAC-FAMILY TRANSCRIPTIONAL REGULATOR"/>
    <property type="match status" value="1"/>
</dbReference>
<dbReference type="AlphaFoldDB" id="A0A2U2BHT9"/>
<dbReference type="SUPFAM" id="SSF52317">
    <property type="entry name" value="Class I glutamine amidotransferase-like"/>
    <property type="match status" value="1"/>
</dbReference>
<evidence type="ECO:0000313" key="2">
    <source>
        <dbReference type="EMBL" id="PWE13584.1"/>
    </source>
</evidence>
<feature type="domain" description="DJ-1/PfpI" evidence="1">
    <location>
        <begin position="21"/>
        <end position="184"/>
    </location>
</feature>
<name>A0A2U2BHT9_ALCFA</name>
<dbReference type="CDD" id="cd03139">
    <property type="entry name" value="GATase1_PfpI_2"/>
    <property type="match status" value="1"/>
</dbReference>
<gene>
    <name evidence="2" type="ORF">DF183_15620</name>
</gene>
<proteinExistence type="predicted"/>
<dbReference type="EMBL" id="QEXO01000004">
    <property type="protein sequence ID" value="PWE13584.1"/>
    <property type="molecule type" value="Genomic_DNA"/>
</dbReference>
<comment type="caution">
    <text evidence="2">The sequence shown here is derived from an EMBL/GenBank/DDBJ whole genome shotgun (WGS) entry which is preliminary data.</text>
</comment>
<dbReference type="InterPro" id="IPR029062">
    <property type="entry name" value="Class_I_gatase-like"/>
</dbReference>
<evidence type="ECO:0000259" key="1">
    <source>
        <dbReference type="Pfam" id="PF01965"/>
    </source>
</evidence>
<organism evidence="2 3">
    <name type="scientific">Alcaligenes faecalis</name>
    <dbReference type="NCBI Taxonomy" id="511"/>
    <lineage>
        <taxon>Bacteria</taxon>
        <taxon>Pseudomonadati</taxon>
        <taxon>Pseudomonadota</taxon>
        <taxon>Betaproteobacteria</taxon>
        <taxon>Burkholderiales</taxon>
        <taxon>Alcaligenaceae</taxon>
        <taxon>Alcaligenes</taxon>
    </lineage>
</organism>
<accession>A0A2U2BHT9</accession>
<dbReference type="STRING" id="511.UZ73_16705"/>